<organism evidence="2 3">
    <name type="scientific">Nelumbo nucifera</name>
    <name type="common">Sacred lotus</name>
    <dbReference type="NCBI Taxonomy" id="4432"/>
    <lineage>
        <taxon>Eukaryota</taxon>
        <taxon>Viridiplantae</taxon>
        <taxon>Streptophyta</taxon>
        <taxon>Embryophyta</taxon>
        <taxon>Tracheophyta</taxon>
        <taxon>Spermatophyta</taxon>
        <taxon>Magnoliopsida</taxon>
        <taxon>Proteales</taxon>
        <taxon>Nelumbonaceae</taxon>
        <taxon>Nelumbo</taxon>
    </lineage>
</organism>
<dbReference type="InterPro" id="IPR006502">
    <property type="entry name" value="PDDEXK-like"/>
</dbReference>
<name>A0A1U8AQF8_NELNU</name>
<dbReference type="Pfam" id="PF04720">
    <property type="entry name" value="PDDEXK_6"/>
    <property type="match status" value="1"/>
</dbReference>
<dbReference type="RefSeq" id="XP_010270077.1">
    <property type="nucleotide sequence ID" value="XM_010271775.2"/>
</dbReference>
<dbReference type="KEGG" id="nnu:104606524"/>
<accession>A0A1U8AQF8</accession>
<evidence type="ECO:0000313" key="2">
    <source>
        <dbReference type="Proteomes" id="UP000189703"/>
    </source>
</evidence>
<evidence type="ECO:0000256" key="1">
    <source>
        <dbReference type="SAM" id="MobiDB-lite"/>
    </source>
</evidence>
<feature type="compositionally biased region" description="Basic and acidic residues" evidence="1">
    <location>
        <begin position="60"/>
        <end position="70"/>
    </location>
</feature>
<evidence type="ECO:0000313" key="3">
    <source>
        <dbReference type="RefSeq" id="XP_010270077.1"/>
    </source>
</evidence>
<gene>
    <name evidence="3" type="primary">LOC104606524</name>
</gene>
<proteinExistence type="predicted"/>
<sequence length="305" mass="34344">MVKIPVRFKRVAAAFDVVVLARPCDSSGSEHSAENSADLSDLINSFLETDDKIDGEEDEQSNREKEKSGFDSETFWSDSETRETLQSLLGCDSSDEVKRTVIKEVEQASRISGTRPSEGFKRQLMGRLRERGLDAGLCKSRWEKIGRFPAGDYEYIDVIVSGTRYIVEVALSGEFTIARPTNRYLSLLEVFPPVFVGRQEELKHVMKIMSTAAKESMKSNDMCIPPWRRSGYMKAKWFSSYKRTTNAFLARKASKEKEENNMTGRRSIGFETSPAISYNCRGDFARKTTGLKAGNLAAIFNGMEL</sequence>
<dbReference type="STRING" id="4432.A0A1U8AQF8"/>
<reference evidence="3" key="1">
    <citation type="submission" date="2025-08" db="UniProtKB">
        <authorList>
            <consortium name="RefSeq"/>
        </authorList>
    </citation>
    <scope>IDENTIFICATION</scope>
</reference>
<dbReference type="AlphaFoldDB" id="A0A1U8AQF8"/>
<dbReference type="Proteomes" id="UP000189703">
    <property type="component" value="Unplaced"/>
</dbReference>
<protein>
    <submittedName>
        <fullName evidence="3">Uncharacterized protein LOC104606524</fullName>
    </submittedName>
</protein>
<dbReference type="eggNOG" id="ENOG502QVJD">
    <property type="taxonomic scope" value="Eukaryota"/>
</dbReference>
<keyword evidence="2" id="KW-1185">Reference proteome</keyword>
<dbReference type="GeneID" id="104606524"/>
<dbReference type="PANTHER" id="PTHR31579:SF42">
    <property type="entry name" value="DUF506 FAMILY PROTEIN (DUF506)"/>
    <property type="match status" value="1"/>
</dbReference>
<dbReference type="PANTHER" id="PTHR31579">
    <property type="entry name" value="OS03G0796600 PROTEIN"/>
    <property type="match status" value="1"/>
</dbReference>
<dbReference type="OMA" id="RWERFGN"/>
<dbReference type="OrthoDB" id="548115at2759"/>
<feature type="region of interest" description="Disordered" evidence="1">
    <location>
        <begin position="51"/>
        <end position="73"/>
    </location>
</feature>
<dbReference type="NCBIfam" id="TIGR01615">
    <property type="entry name" value="A_thal_3542"/>
    <property type="match status" value="1"/>
</dbReference>